<proteinExistence type="predicted"/>
<sequence>MSDQKRIYYTYKSIEAWKKYDEKVREIIVKDAGTDVWIYNRALPPTGYPPALSPETIKKLKDLSEDVVIEEVQDD</sequence>
<dbReference type="EMBL" id="KZ824451">
    <property type="protein sequence ID" value="RAK98777.1"/>
    <property type="molecule type" value="Genomic_DNA"/>
</dbReference>
<dbReference type="AlphaFoldDB" id="A0A395GVR3"/>
<evidence type="ECO:0000313" key="2">
    <source>
        <dbReference type="Proteomes" id="UP000249402"/>
    </source>
</evidence>
<dbReference type="RefSeq" id="XP_025573105.1">
    <property type="nucleotide sequence ID" value="XM_025713793.1"/>
</dbReference>
<name>A0A395GVR3_9EURO</name>
<organism evidence="1 2">
    <name type="scientific">Aspergillus ibericus CBS 121593</name>
    <dbReference type="NCBI Taxonomy" id="1448316"/>
    <lineage>
        <taxon>Eukaryota</taxon>
        <taxon>Fungi</taxon>
        <taxon>Dikarya</taxon>
        <taxon>Ascomycota</taxon>
        <taxon>Pezizomycotina</taxon>
        <taxon>Eurotiomycetes</taxon>
        <taxon>Eurotiomycetidae</taxon>
        <taxon>Eurotiales</taxon>
        <taxon>Aspergillaceae</taxon>
        <taxon>Aspergillus</taxon>
        <taxon>Aspergillus subgen. Circumdati</taxon>
    </lineage>
</organism>
<dbReference type="VEuPathDB" id="FungiDB:BO80DRAFT_151979"/>
<protein>
    <submittedName>
        <fullName evidence="1">Uncharacterized protein</fullName>
    </submittedName>
</protein>
<dbReference type="Proteomes" id="UP000249402">
    <property type="component" value="Unassembled WGS sequence"/>
</dbReference>
<gene>
    <name evidence="1" type="ORF">BO80DRAFT_151979</name>
</gene>
<reference evidence="1 2" key="1">
    <citation type="submission" date="2018-02" db="EMBL/GenBank/DDBJ databases">
        <title>The genomes of Aspergillus section Nigri reveals drivers in fungal speciation.</title>
        <authorList>
            <consortium name="DOE Joint Genome Institute"/>
            <person name="Vesth T.C."/>
            <person name="Nybo J."/>
            <person name="Theobald S."/>
            <person name="Brandl J."/>
            <person name="Frisvad J.C."/>
            <person name="Nielsen K.F."/>
            <person name="Lyhne E.K."/>
            <person name="Kogle M.E."/>
            <person name="Kuo A."/>
            <person name="Riley R."/>
            <person name="Clum A."/>
            <person name="Nolan M."/>
            <person name="Lipzen A."/>
            <person name="Salamov A."/>
            <person name="Henrissat B."/>
            <person name="Wiebenga A."/>
            <person name="De vries R.P."/>
            <person name="Grigoriev I.V."/>
            <person name="Mortensen U.H."/>
            <person name="Andersen M.R."/>
            <person name="Baker S.E."/>
        </authorList>
    </citation>
    <scope>NUCLEOTIDE SEQUENCE [LARGE SCALE GENOMIC DNA]</scope>
    <source>
        <strain evidence="1 2">CBS 121593</strain>
    </source>
</reference>
<keyword evidence="2" id="KW-1185">Reference proteome</keyword>
<accession>A0A395GVR3</accession>
<dbReference type="OrthoDB" id="3434980at2759"/>
<dbReference type="GeneID" id="37218658"/>
<evidence type="ECO:0000313" key="1">
    <source>
        <dbReference type="EMBL" id="RAK98777.1"/>
    </source>
</evidence>